<keyword evidence="3" id="KW-1185">Reference proteome</keyword>
<dbReference type="InterPro" id="IPR036457">
    <property type="entry name" value="PPM-type-like_dom_sf"/>
</dbReference>
<evidence type="ECO:0000313" key="2">
    <source>
        <dbReference type="EMBL" id="SNS22566.1"/>
    </source>
</evidence>
<dbReference type="InterPro" id="IPR001932">
    <property type="entry name" value="PPM-type_phosphatase-like_dom"/>
</dbReference>
<dbReference type="Gene3D" id="3.60.40.10">
    <property type="entry name" value="PPM-type phosphatase domain"/>
    <property type="match status" value="1"/>
</dbReference>
<sequence>MDTSDLIKTFTAMNIYTTLQIGAFHTNHCEDFLITEQISSHHKLIAVLDGCTMGTESVFASMLYGKILRKIAKSTFYKEFVTNKTLDLKTTLKEVLKEVMKETVVIKNQLGLEINELLATLILGIIDTTSHATECITIGDGLIYIDGNTYEYEQNDKPDYLGYHLYDDFDTWYDHQEQKLSIPNFKDMSFCTDGIFTFKHLENKEKQKPVSEIIEYVLQDTEHMEYDTLLDRKIRHLKNQWKHVVTDDLAIIRIINTP</sequence>
<evidence type="ECO:0000259" key="1">
    <source>
        <dbReference type="Pfam" id="PF13672"/>
    </source>
</evidence>
<organism evidence="2 3">
    <name type="scientific">Dokdonia pacifica</name>
    <dbReference type="NCBI Taxonomy" id="1627892"/>
    <lineage>
        <taxon>Bacteria</taxon>
        <taxon>Pseudomonadati</taxon>
        <taxon>Bacteroidota</taxon>
        <taxon>Flavobacteriia</taxon>
        <taxon>Flavobacteriales</taxon>
        <taxon>Flavobacteriaceae</taxon>
        <taxon>Dokdonia</taxon>
    </lineage>
</organism>
<dbReference type="Pfam" id="PF13672">
    <property type="entry name" value="PP2C_2"/>
    <property type="match status" value="1"/>
</dbReference>
<reference evidence="2 3" key="1">
    <citation type="submission" date="2017-06" db="EMBL/GenBank/DDBJ databases">
        <authorList>
            <person name="Kim H.J."/>
            <person name="Triplett B.A."/>
        </authorList>
    </citation>
    <scope>NUCLEOTIDE SEQUENCE [LARGE SCALE GENOMIC DNA]</scope>
    <source>
        <strain evidence="2 3">DSM 25597</strain>
    </source>
</reference>
<evidence type="ECO:0000313" key="3">
    <source>
        <dbReference type="Proteomes" id="UP000198379"/>
    </source>
</evidence>
<proteinExistence type="predicted"/>
<gene>
    <name evidence="2" type="ORF">SAMN06265376_108145</name>
</gene>
<name>A0A239CQN1_9FLAO</name>
<accession>A0A239CQN1</accession>
<dbReference type="SUPFAM" id="SSF81606">
    <property type="entry name" value="PP2C-like"/>
    <property type="match status" value="1"/>
</dbReference>
<protein>
    <submittedName>
        <fullName evidence="2">Protein phosphatase 2C</fullName>
    </submittedName>
</protein>
<dbReference type="AlphaFoldDB" id="A0A239CQN1"/>
<dbReference type="Proteomes" id="UP000198379">
    <property type="component" value="Unassembled WGS sequence"/>
</dbReference>
<dbReference type="EMBL" id="FZNY01000008">
    <property type="protein sequence ID" value="SNS22566.1"/>
    <property type="molecule type" value="Genomic_DNA"/>
</dbReference>
<feature type="domain" description="PPM-type phosphatase" evidence="1">
    <location>
        <begin position="28"/>
        <end position="218"/>
    </location>
</feature>